<evidence type="ECO:0000256" key="4">
    <source>
        <dbReference type="ARBA" id="ARBA00022475"/>
    </source>
</evidence>
<keyword evidence="3" id="KW-0813">Transport</keyword>
<accession>A0AAN1RTM8</accession>
<reference evidence="10" key="1">
    <citation type="submission" date="2017-10" db="EMBL/GenBank/DDBJ databases">
        <title>Whole genome sequencing of various Bordetella species.</title>
        <authorList>
            <person name="Weigand M.R."/>
            <person name="Loparev V."/>
            <person name="Peng Y."/>
            <person name="Bowden K.E."/>
            <person name="Tondella M.L."/>
            <person name="Williams M.M."/>
        </authorList>
    </citation>
    <scope>NUCLEOTIDE SEQUENCE [LARGE SCALE GENOMIC DNA]</scope>
    <source>
        <strain evidence="10">H720</strain>
    </source>
</reference>
<dbReference type="GO" id="GO:0005886">
    <property type="term" value="C:plasma membrane"/>
    <property type="evidence" value="ECO:0007669"/>
    <property type="project" value="UniProtKB-SubCell"/>
</dbReference>
<keyword evidence="6 8" id="KW-1133">Transmembrane helix</keyword>
<feature type="transmembrane region" description="Helical" evidence="8">
    <location>
        <begin position="30"/>
        <end position="50"/>
    </location>
</feature>
<evidence type="ECO:0000256" key="2">
    <source>
        <dbReference type="ARBA" id="ARBA00010735"/>
    </source>
</evidence>
<dbReference type="PANTHER" id="PTHR34979:SF1">
    <property type="entry name" value="INNER MEMBRANE PROTEIN YGAZ"/>
    <property type="match status" value="1"/>
</dbReference>
<dbReference type="InterPro" id="IPR011606">
    <property type="entry name" value="Brnchd-chn_aa_trnsp_permease"/>
</dbReference>
<dbReference type="GO" id="GO:1903785">
    <property type="term" value="P:L-valine transmembrane transport"/>
    <property type="evidence" value="ECO:0007669"/>
    <property type="project" value="TreeGrafter"/>
</dbReference>
<name>A0AAN1RTM8_9BORD</name>
<evidence type="ECO:0000256" key="6">
    <source>
        <dbReference type="ARBA" id="ARBA00022989"/>
    </source>
</evidence>
<feature type="transmembrane region" description="Helical" evidence="8">
    <location>
        <begin position="223"/>
        <end position="241"/>
    </location>
</feature>
<comment type="subcellular location">
    <subcellularLocation>
        <location evidence="1">Cell membrane</location>
        <topology evidence="1">Multi-pass membrane protein</topology>
    </subcellularLocation>
</comment>
<evidence type="ECO:0000256" key="8">
    <source>
        <dbReference type="SAM" id="Phobius"/>
    </source>
</evidence>
<keyword evidence="7 8" id="KW-0472">Membrane</keyword>
<evidence type="ECO:0000256" key="7">
    <source>
        <dbReference type="ARBA" id="ARBA00023136"/>
    </source>
</evidence>
<evidence type="ECO:0000313" key="10">
    <source>
        <dbReference type="Proteomes" id="UP000282741"/>
    </source>
</evidence>
<feature type="transmembrane region" description="Helical" evidence="8">
    <location>
        <begin position="85"/>
        <end position="106"/>
    </location>
</feature>
<comment type="similarity">
    <text evidence="2">Belongs to the AzlC family.</text>
</comment>
<protein>
    <submittedName>
        <fullName evidence="9">Branched-chain amino acid ABC transporter permease</fullName>
    </submittedName>
</protein>
<evidence type="ECO:0000256" key="5">
    <source>
        <dbReference type="ARBA" id="ARBA00022692"/>
    </source>
</evidence>
<dbReference type="AlphaFoldDB" id="A0AAN1RTM8"/>
<feature type="transmembrane region" description="Helical" evidence="8">
    <location>
        <begin position="118"/>
        <end position="137"/>
    </location>
</feature>
<feature type="transmembrane region" description="Helical" evidence="8">
    <location>
        <begin position="185"/>
        <end position="217"/>
    </location>
</feature>
<sequence>MASDSSDCTLEDAQQARRERVDAFRQGVHAIVPALIATGTWGLVTGVAMVKSGLTESMALAMTLLLYAGSAQLTSLPLIASGAPLWLIFAAGFVVNLRFIIFGAALQPYFRHLSWPKRLGLGYFTTDMGFVLFMPRFGEASVRGTREQLWYFLGTISPGWVVWQTSSIVGIFLGSMVPSAWSLDFAAVLALMAITVPLVNSRPMVVSVLAAGLVAWIGQMLPLRLGLAAAVIAGIVAGIWAERYFKRSAR</sequence>
<evidence type="ECO:0000313" key="9">
    <source>
        <dbReference type="EMBL" id="AZW15891.1"/>
    </source>
</evidence>
<evidence type="ECO:0000256" key="3">
    <source>
        <dbReference type="ARBA" id="ARBA00022448"/>
    </source>
</evidence>
<dbReference type="Pfam" id="PF03591">
    <property type="entry name" value="AzlC"/>
    <property type="match status" value="1"/>
</dbReference>
<gene>
    <name evidence="9" type="ORF">CS347_03390</name>
</gene>
<feature type="transmembrane region" description="Helical" evidence="8">
    <location>
        <begin position="149"/>
        <end position="173"/>
    </location>
</feature>
<proteinExistence type="inferred from homology"/>
<dbReference type="Proteomes" id="UP000282741">
    <property type="component" value="Chromosome"/>
</dbReference>
<organism evidence="9 10">
    <name type="scientific">Bordetella hinzii</name>
    <dbReference type="NCBI Taxonomy" id="103855"/>
    <lineage>
        <taxon>Bacteria</taxon>
        <taxon>Pseudomonadati</taxon>
        <taxon>Pseudomonadota</taxon>
        <taxon>Betaproteobacteria</taxon>
        <taxon>Burkholderiales</taxon>
        <taxon>Alcaligenaceae</taxon>
        <taxon>Bordetella</taxon>
    </lineage>
</organism>
<dbReference type="KEGG" id="bhz:ACR54_00966"/>
<keyword evidence="5 8" id="KW-0812">Transmembrane</keyword>
<keyword evidence="4" id="KW-1003">Cell membrane</keyword>
<dbReference type="PANTHER" id="PTHR34979">
    <property type="entry name" value="INNER MEMBRANE PROTEIN YGAZ"/>
    <property type="match status" value="1"/>
</dbReference>
<dbReference type="EMBL" id="CP024172">
    <property type="protein sequence ID" value="AZW15891.1"/>
    <property type="molecule type" value="Genomic_DNA"/>
</dbReference>
<feature type="transmembrane region" description="Helical" evidence="8">
    <location>
        <begin position="57"/>
        <end position="79"/>
    </location>
</feature>
<evidence type="ECO:0000256" key="1">
    <source>
        <dbReference type="ARBA" id="ARBA00004651"/>
    </source>
</evidence>